<dbReference type="PROSITE" id="PS52019">
    <property type="entry name" value="PKS_MFAS_DH"/>
    <property type="match status" value="1"/>
</dbReference>
<protein>
    <recommendedName>
        <fullName evidence="10">Polyketide synthase</fullName>
    </recommendedName>
</protein>
<feature type="active site" description="Proton acceptor; for dehydratase activity" evidence="5">
    <location>
        <position position="982"/>
    </location>
</feature>
<dbReference type="GO" id="GO:0006633">
    <property type="term" value="P:fatty acid biosynthetic process"/>
    <property type="evidence" value="ECO:0007669"/>
    <property type="project" value="InterPro"/>
</dbReference>
<dbReference type="CDD" id="cd00833">
    <property type="entry name" value="PKS"/>
    <property type="match status" value="1"/>
</dbReference>
<dbReference type="OrthoDB" id="329835at2759"/>
<dbReference type="SUPFAM" id="SSF52151">
    <property type="entry name" value="FabD/lysophospholipase-like"/>
    <property type="match status" value="1"/>
</dbReference>
<keyword evidence="1" id="KW-0596">Phosphopantetheine</keyword>
<dbReference type="Proteomes" id="UP000813461">
    <property type="component" value="Unassembled WGS sequence"/>
</dbReference>
<dbReference type="InterPro" id="IPR029063">
    <property type="entry name" value="SAM-dependent_MTases_sf"/>
</dbReference>
<dbReference type="InterPro" id="IPR013217">
    <property type="entry name" value="Methyltransf_12"/>
</dbReference>
<dbReference type="GO" id="GO:0004315">
    <property type="term" value="F:3-oxoacyl-[acyl-carrier-protein] synthase activity"/>
    <property type="evidence" value="ECO:0007669"/>
    <property type="project" value="InterPro"/>
</dbReference>
<sequence length="1789" mass="196085">MGSYPENEAGPLREPIAIVGSSCRFPGGATSPSKLWSLLRNPQDLVREIPPSRFDTKAFYHQDSQNHGSMNTKYAYLLQDEPRLFDRDFFNISPKEAEAMDPQQRCLLETVYEGVESAGYSIPQLQGSSTGVFVGATCFDYQFISMRGLDSLPQYYATGGSMAILANRLSYFFDWRGPSVAIDTACSSSLVALHQAVLSLRSGEIDMAVAAGANLILGPELFIAYSNLNMLSPNGRSYMWDSSADGYVRGEGFASVILKTLSRAIADGDHIESIIRETGVNSDGRTPGITMPGAESQSQLIRATYMRCGLDPVRDRPHYFEAHGTGTPAGDPIEARAIHDTFFPGNTDQNDGHLFVGSIKTVLGHTEATAGLAGILKASLAVQHGQIPGNLHFRELNPKIRPYSKHLRVPTALTPWPAIPKGKPRRVSVNSFGFGGTNAHAIVESWEGAYEVHTHNPHPGALVVLSANSAQALAAKATALASYLRENPHTDLGRLARTLFARADFLFRASFPAISAAQLVEKLEARTEALKKTVRIPMIPRSLPPRILGIFTGQGAQWATMGRELYEASSVFRTTMDRLQRSLHTLPDSDRPDWTLIDELDAPKEKSRVGIAAISQPICTALQIALVDVLHAAGVEFAAVVGHSSGEIAAAYAAGYLDAGDAIRIAYYRGFHSVLAKGPDGKRGKMMAVGMGLEAALAFCDQFGPHLKVAASNSPTSCTLAGDALLIDEAKEKLDQANMFARVLAVDTAYHSHHMLPCAEPYLESLRKCEVKVSSGSRKCEWYSSVWGPNGRSCSFNSEEGMELLKGQYWVDNLTNTVQFSQALARALSEESSVLDLALEVGPHPALKGPSSEVIKSLTGLSLPYSGILKRGHSAVEAFADSLGLLWTSFPSSRPLITFEGMQRALPLASLKKPSIMKGLPTYPWDHDSLCWRESRASRLFRNGQAPHELLGQSTILGAADRREVHWRQIFKLSELPWVGGHTIQGEVLFPATGYVTMAYEAAVRLVDDQQTLRSVELHNFEIVRTMGVMEDSSGLEVLFTIRVTSHTDSCITAEVACYSGDIHMTKLDGPVNALTAHFSGGVRLFLGTPENDTLPTRNKPLLPMNTLDMDQFYSYLSKVGYNYSDPFKASSIERHLNHAVVTPAVPPEGTLIPSSVHPAVLDTAIQGLLAAYSYPEDGRLGTVYLPTGIDSIRIYMRGASPEMLMADSILTSSDAKALRGNVDLFDASDATVQVQMRGVHWTALTQGRERWLYASETWARDAAHGIEPNIKTKFSPEDEKLRKLLVRTAHFYLRKLRAQIKPSELILMNKSRRHLMKWIRDHFFPQVEAGKIPDYEAEWANDTLEDVQQWSAPYLATRNNDMLILHAAGKNLAPIARGTMPALQVLLKDDMLDRLYVEGVGFADGNLDLGHLVRQLTHRYPHMKMIEVGAGTGGTTRSVLEAVNDQYTSYLYTDISAGFFEPAKSKFAQHAGKLSFKMLNIEKDPVDQGFEEGSFDMVIASNCLHATRSLKDTLRNCRRLLRPGGYLVLLEITTNHLPIQLIMGTLPGWWLGIDEGRVWQPTLSLDEWDISLKDTGFSGVDTSSTPSFCSVIMSQAVDEAFHTLREPLSKDSRPAGHALGQVYVVSDVASELASKSKALLSSNENVIQCDLVTLEDMQCPVGAVVLCLCELNSPIFGEMTESRFKALQSVFCNASAVLWVTSGATSGKVPLANVTVGLGRTLLAEHKDLRLQFLDVEDPKSLEPSLLFYGLTNPFSPSKTTVRSIFLEFCLYTASILSPRQKTSKLSN</sequence>
<dbReference type="InterPro" id="IPR032821">
    <property type="entry name" value="PKS_assoc"/>
</dbReference>
<dbReference type="EMBL" id="JAGMVJ010000011">
    <property type="protein sequence ID" value="KAH7086126.1"/>
    <property type="molecule type" value="Genomic_DNA"/>
</dbReference>
<name>A0A8K0VXW1_9PLEO</name>
<dbReference type="Gene3D" id="3.10.129.110">
    <property type="entry name" value="Polyketide synthase dehydratase"/>
    <property type="match status" value="1"/>
</dbReference>
<dbReference type="SUPFAM" id="SSF53901">
    <property type="entry name" value="Thiolase-like"/>
    <property type="match status" value="1"/>
</dbReference>
<dbReference type="FunFam" id="3.40.47.10:FF:000019">
    <property type="entry name" value="Polyketide synthase type I"/>
    <property type="match status" value="1"/>
</dbReference>
<keyword evidence="2" id="KW-0597">Phosphoprotein</keyword>
<dbReference type="GO" id="GO:0008168">
    <property type="term" value="F:methyltransferase activity"/>
    <property type="evidence" value="ECO:0007669"/>
    <property type="project" value="UniProtKB-KW"/>
</dbReference>
<dbReference type="InterPro" id="IPR016039">
    <property type="entry name" value="Thiolase-like"/>
</dbReference>
<dbReference type="PROSITE" id="PS00606">
    <property type="entry name" value="KS3_1"/>
    <property type="match status" value="1"/>
</dbReference>
<keyword evidence="4" id="KW-0808">Transferase</keyword>
<dbReference type="InterPro" id="IPR016036">
    <property type="entry name" value="Malonyl_transacylase_ACP-bd"/>
</dbReference>
<evidence type="ECO:0000259" key="6">
    <source>
        <dbReference type="PROSITE" id="PS52004"/>
    </source>
</evidence>
<evidence type="ECO:0000259" key="7">
    <source>
        <dbReference type="PROSITE" id="PS52019"/>
    </source>
</evidence>
<dbReference type="PANTHER" id="PTHR43775:SF20">
    <property type="entry name" value="HYBRID PKS-NRPS SYNTHETASE APDA"/>
    <property type="match status" value="1"/>
</dbReference>
<evidence type="ECO:0000256" key="1">
    <source>
        <dbReference type="ARBA" id="ARBA00022450"/>
    </source>
</evidence>
<dbReference type="Pfam" id="PF02801">
    <property type="entry name" value="Ketoacyl-synt_C"/>
    <property type="match status" value="1"/>
</dbReference>
<dbReference type="SMART" id="SM00825">
    <property type="entry name" value="PKS_KS"/>
    <property type="match status" value="1"/>
</dbReference>
<dbReference type="PANTHER" id="PTHR43775">
    <property type="entry name" value="FATTY ACID SYNTHASE"/>
    <property type="match status" value="1"/>
</dbReference>
<feature type="active site" description="Proton donor; for dehydratase activity" evidence="5">
    <location>
        <position position="1163"/>
    </location>
</feature>
<dbReference type="Pfam" id="PF00109">
    <property type="entry name" value="ketoacyl-synt"/>
    <property type="match status" value="1"/>
</dbReference>
<feature type="domain" description="Ketosynthase family 3 (KS3)" evidence="6">
    <location>
        <begin position="13"/>
        <end position="445"/>
    </location>
</feature>
<keyword evidence="9" id="KW-1185">Reference proteome</keyword>
<dbReference type="InterPro" id="IPR020841">
    <property type="entry name" value="PKS_Beta-ketoAc_synthase_dom"/>
</dbReference>
<accession>A0A8K0VXW1</accession>
<feature type="region of interest" description="N-terminal hotdog fold" evidence="5">
    <location>
        <begin position="948"/>
        <end position="1090"/>
    </location>
</feature>
<dbReference type="InterPro" id="IPR014030">
    <property type="entry name" value="Ketoacyl_synth_N"/>
</dbReference>
<dbReference type="Gene3D" id="3.40.47.10">
    <property type="match status" value="1"/>
</dbReference>
<proteinExistence type="predicted"/>
<dbReference type="SMART" id="SM00826">
    <property type="entry name" value="PKS_DH"/>
    <property type="match status" value="1"/>
</dbReference>
<dbReference type="InterPro" id="IPR014031">
    <property type="entry name" value="Ketoacyl_synth_C"/>
</dbReference>
<dbReference type="Pfam" id="PF08242">
    <property type="entry name" value="Methyltransf_12"/>
    <property type="match status" value="1"/>
</dbReference>
<dbReference type="CDD" id="cd02440">
    <property type="entry name" value="AdoMet_MTases"/>
    <property type="match status" value="1"/>
</dbReference>
<dbReference type="Gene3D" id="3.40.50.150">
    <property type="entry name" value="Vaccinia Virus protein VP39"/>
    <property type="match status" value="1"/>
</dbReference>
<evidence type="ECO:0000256" key="5">
    <source>
        <dbReference type="PROSITE-ProRule" id="PRU01363"/>
    </source>
</evidence>
<dbReference type="InterPro" id="IPR049551">
    <property type="entry name" value="PKS_DH_C"/>
</dbReference>
<evidence type="ECO:0000256" key="2">
    <source>
        <dbReference type="ARBA" id="ARBA00022553"/>
    </source>
</evidence>
<dbReference type="InterPro" id="IPR050091">
    <property type="entry name" value="PKS_NRPS_Biosynth_Enz"/>
</dbReference>
<dbReference type="Pfam" id="PF16197">
    <property type="entry name" value="KAsynt_C_assoc"/>
    <property type="match status" value="1"/>
</dbReference>
<evidence type="ECO:0000256" key="3">
    <source>
        <dbReference type="ARBA" id="ARBA00022603"/>
    </source>
</evidence>
<reference evidence="8" key="1">
    <citation type="journal article" date="2021" name="Nat. Commun.">
        <title>Genetic determinants of endophytism in the Arabidopsis root mycobiome.</title>
        <authorList>
            <person name="Mesny F."/>
            <person name="Miyauchi S."/>
            <person name="Thiergart T."/>
            <person name="Pickel B."/>
            <person name="Atanasova L."/>
            <person name="Karlsson M."/>
            <person name="Huettel B."/>
            <person name="Barry K.W."/>
            <person name="Haridas S."/>
            <person name="Chen C."/>
            <person name="Bauer D."/>
            <person name="Andreopoulos W."/>
            <person name="Pangilinan J."/>
            <person name="LaButti K."/>
            <person name="Riley R."/>
            <person name="Lipzen A."/>
            <person name="Clum A."/>
            <person name="Drula E."/>
            <person name="Henrissat B."/>
            <person name="Kohler A."/>
            <person name="Grigoriev I.V."/>
            <person name="Martin F.M."/>
            <person name="Hacquard S."/>
        </authorList>
    </citation>
    <scope>NUCLEOTIDE SEQUENCE</scope>
    <source>
        <strain evidence="8">MPI-SDFR-AT-0120</strain>
    </source>
</reference>
<dbReference type="GO" id="GO:0032259">
    <property type="term" value="P:methylation"/>
    <property type="evidence" value="ECO:0007669"/>
    <property type="project" value="UniProtKB-KW"/>
</dbReference>
<dbReference type="InterPro" id="IPR001227">
    <property type="entry name" value="Ac_transferase_dom_sf"/>
</dbReference>
<dbReference type="InterPro" id="IPR016035">
    <property type="entry name" value="Acyl_Trfase/lysoPLipase"/>
</dbReference>
<dbReference type="InterPro" id="IPR049900">
    <property type="entry name" value="PKS_mFAS_DH"/>
</dbReference>
<dbReference type="SMART" id="SM00827">
    <property type="entry name" value="PKS_AT"/>
    <property type="match status" value="1"/>
</dbReference>
<feature type="domain" description="PKS/mFAS DH" evidence="7">
    <location>
        <begin position="948"/>
        <end position="1251"/>
    </location>
</feature>
<dbReference type="PROSITE" id="PS52004">
    <property type="entry name" value="KS3_2"/>
    <property type="match status" value="1"/>
</dbReference>
<dbReference type="Pfam" id="PF21089">
    <property type="entry name" value="PKS_DH_N"/>
    <property type="match status" value="1"/>
</dbReference>
<dbReference type="Pfam" id="PF00698">
    <property type="entry name" value="Acyl_transf_1"/>
    <property type="match status" value="1"/>
</dbReference>
<gene>
    <name evidence="8" type="ORF">FB567DRAFT_63088</name>
</gene>
<dbReference type="InterPro" id="IPR014043">
    <property type="entry name" value="Acyl_transferase_dom"/>
</dbReference>
<dbReference type="InterPro" id="IPR018201">
    <property type="entry name" value="Ketoacyl_synth_AS"/>
</dbReference>
<dbReference type="Pfam" id="PF14765">
    <property type="entry name" value="PS-DH"/>
    <property type="match status" value="1"/>
</dbReference>
<dbReference type="GO" id="GO:0044550">
    <property type="term" value="P:secondary metabolite biosynthetic process"/>
    <property type="evidence" value="ECO:0007669"/>
    <property type="project" value="TreeGrafter"/>
</dbReference>
<keyword evidence="3" id="KW-0489">Methyltransferase</keyword>
<evidence type="ECO:0000256" key="4">
    <source>
        <dbReference type="ARBA" id="ARBA00022679"/>
    </source>
</evidence>
<dbReference type="InterPro" id="IPR020807">
    <property type="entry name" value="PKS_DH"/>
</dbReference>
<evidence type="ECO:0000313" key="9">
    <source>
        <dbReference type="Proteomes" id="UP000813461"/>
    </source>
</evidence>
<dbReference type="GO" id="GO:0004312">
    <property type="term" value="F:fatty acid synthase activity"/>
    <property type="evidence" value="ECO:0007669"/>
    <property type="project" value="TreeGrafter"/>
</dbReference>
<dbReference type="InterPro" id="IPR049552">
    <property type="entry name" value="PKS_DH_N"/>
</dbReference>
<evidence type="ECO:0000313" key="8">
    <source>
        <dbReference type="EMBL" id="KAH7086126.1"/>
    </source>
</evidence>
<organism evidence="8 9">
    <name type="scientific">Paraphoma chrysanthemicola</name>
    <dbReference type="NCBI Taxonomy" id="798071"/>
    <lineage>
        <taxon>Eukaryota</taxon>
        <taxon>Fungi</taxon>
        <taxon>Dikarya</taxon>
        <taxon>Ascomycota</taxon>
        <taxon>Pezizomycotina</taxon>
        <taxon>Dothideomycetes</taxon>
        <taxon>Pleosporomycetidae</taxon>
        <taxon>Pleosporales</taxon>
        <taxon>Pleosporineae</taxon>
        <taxon>Phaeosphaeriaceae</taxon>
        <taxon>Paraphoma</taxon>
    </lineage>
</organism>
<comment type="caution">
    <text evidence="8">The sequence shown here is derived from an EMBL/GenBank/DDBJ whole genome shotgun (WGS) entry which is preliminary data.</text>
</comment>
<dbReference type="SUPFAM" id="SSF53335">
    <property type="entry name" value="S-adenosyl-L-methionine-dependent methyltransferases"/>
    <property type="match status" value="1"/>
</dbReference>
<evidence type="ECO:0008006" key="10">
    <source>
        <dbReference type="Google" id="ProtNLM"/>
    </source>
</evidence>
<dbReference type="SUPFAM" id="SSF55048">
    <property type="entry name" value="Probable ACP-binding domain of malonyl-CoA ACP transacylase"/>
    <property type="match status" value="1"/>
</dbReference>
<feature type="region of interest" description="C-terminal hotdog fold" evidence="5">
    <location>
        <begin position="1105"/>
        <end position="1251"/>
    </location>
</feature>
<dbReference type="InterPro" id="IPR042104">
    <property type="entry name" value="PKS_dehydratase_sf"/>
</dbReference>
<dbReference type="Gene3D" id="3.40.366.10">
    <property type="entry name" value="Malonyl-Coenzyme A Acyl Carrier Protein, domain 2"/>
    <property type="match status" value="1"/>
</dbReference>